<dbReference type="GO" id="GO:0045277">
    <property type="term" value="C:respiratory chain complex IV"/>
    <property type="evidence" value="ECO:0007669"/>
    <property type="project" value="InterPro"/>
</dbReference>
<dbReference type="AlphaFoldDB" id="A0AA39UYL9"/>
<feature type="binding site" evidence="12">
    <location>
        <position position="134"/>
    </location>
    <ligand>
        <name>Zn(2+)</name>
        <dbReference type="ChEBI" id="CHEBI:29105"/>
    </ligand>
</feature>
<keyword evidence="4 12" id="KW-0479">Metal-binding</keyword>
<keyword evidence="5" id="KW-0999">Mitochondrion inner membrane</keyword>
<feature type="region of interest" description="Disordered" evidence="13">
    <location>
        <begin position="26"/>
        <end position="49"/>
    </location>
</feature>
<evidence type="ECO:0000256" key="9">
    <source>
        <dbReference type="ARBA" id="ARBA00023136"/>
    </source>
</evidence>
<evidence type="ECO:0000256" key="6">
    <source>
        <dbReference type="ARBA" id="ARBA00022833"/>
    </source>
</evidence>
<dbReference type="InterPro" id="IPR036972">
    <property type="entry name" value="Cyt_c_oxidase_su5b_sf"/>
</dbReference>
<comment type="pathway">
    <text evidence="2">Energy metabolism; oxidative phosphorylation.</text>
</comment>
<evidence type="ECO:0000313" key="15">
    <source>
        <dbReference type="Proteomes" id="UP001166286"/>
    </source>
</evidence>
<evidence type="ECO:0000256" key="7">
    <source>
        <dbReference type="ARBA" id="ARBA00022946"/>
    </source>
</evidence>
<evidence type="ECO:0000256" key="10">
    <source>
        <dbReference type="ARBA" id="ARBA00031366"/>
    </source>
</evidence>
<dbReference type="GO" id="GO:0005743">
    <property type="term" value="C:mitochondrial inner membrane"/>
    <property type="evidence" value="ECO:0007669"/>
    <property type="project" value="UniProtKB-SubCell"/>
</dbReference>
<dbReference type="CDD" id="cd00924">
    <property type="entry name" value="Cyt_c_Oxidase_Vb"/>
    <property type="match status" value="1"/>
</dbReference>
<gene>
    <name evidence="14" type="ORF">JMJ35_008319</name>
</gene>
<accession>A0AA39UYL9</accession>
<dbReference type="Proteomes" id="UP001166286">
    <property type="component" value="Unassembled WGS sequence"/>
</dbReference>
<keyword evidence="9" id="KW-0472">Membrane</keyword>
<proteinExistence type="inferred from homology"/>
<evidence type="ECO:0000256" key="1">
    <source>
        <dbReference type="ARBA" id="ARBA00004443"/>
    </source>
</evidence>
<evidence type="ECO:0000256" key="8">
    <source>
        <dbReference type="ARBA" id="ARBA00023128"/>
    </source>
</evidence>
<dbReference type="FunFam" id="2.60.11.10:FF:000003">
    <property type="entry name" value="Cytochrome c oxidase subunit IV"/>
    <property type="match status" value="1"/>
</dbReference>
<reference evidence="14" key="1">
    <citation type="submission" date="2023-03" db="EMBL/GenBank/DDBJ databases">
        <title>Complete genome of Cladonia borealis.</title>
        <authorList>
            <person name="Park H."/>
        </authorList>
    </citation>
    <scope>NUCLEOTIDE SEQUENCE</scope>
    <source>
        <strain evidence="14">ANT050790</strain>
    </source>
</reference>
<comment type="caution">
    <text evidence="14">The sequence shown here is derived from an EMBL/GenBank/DDBJ whole genome shotgun (WGS) entry which is preliminary data.</text>
</comment>
<evidence type="ECO:0000256" key="2">
    <source>
        <dbReference type="ARBA" id="ARBA00004673"/>
    </source>
</evidence>
<feature type="region of interest" description="Disordered" evidence="13">
    <location>
        <begin position="167"/>
        <end position="206"/>
    </location>
</feature>
<evidence type="ECO:0000256" key="5">
    <source>
        <dbReference type="ARBA" id="ARBA00022792"/>
    </source>
</evidence>
<evidence type="ECO:0000256" key="11">
    <source>
        <dbReference type="ARBA" id="ARBA00070613"/>
    </source>
</evidence>
<keyword evidence="7" id="KW-0809">Transit peptide</keyword>
<feature type="binding site" evidence="12">
    <location>
        <position position="150"/>
    </location>
    <ligand>
        <name>Zn(2+)</name>
        <dbReference type="ChEBI" id="CHEBI:29105"/>
    </ligand>
</feature>
<dbReference type="SUPFAM" id="SSF57802">
    <property type="entry name" value="Rubredoxin-like"/>
    <property type="match status" value="1"/>
</dbReference>
<comment type="similarity">
    <text evidence="3">Belongs to the cytochrome c oxidase subunit 5B family.</text>
</comment>
<evidence type="ECO:0000313" key="14">
    <source>
        <dbReference type="EMBL" id="KAK0508948.1"/>
    </source>
</evidence>
<dbReference type="GO" id="GO:0006123">
    <property type="term" value="P:mitochondrial electron transport, cytochrome c to oxygen"/>
    <property type="evidence" value="ECO:0007669"/>
    <property type="project" value="InterPro"/>
</dbReference>
<organism evidence="14 15">
    <name type="scientific">Cladonia borealis</name>
    <dbReference type="NCBI Taxonomy" id="184061"/>
    <lineage>
        <taxon>Eukaryota</taxon>
        <taxon>Fungi</taxon>
        <taxon>Dikarya</taxon>
        <taxon>Ascomycota</taxon>
        <taxon>Pezizomycotina</taxon>
        <taxon>Lecanoromycetes</taxon>
        <taxon>OSLEUM clade</taxon>
        <taxon>Lecanoromycetidae</taxon>
        <taxon>Lecanorales</taxon>
        <taxon>Lecanorineae</taxon>
        <taxon>Cladoniaceae</taxon>
        <taxon>Cladonia</taxon>
    </lineage>
</organism>
<evidence type="ECO:0000256" key="12">
    <source>
        <dbReference type="PIRSR" id="PIRSR602124-2"/>
    </source>
</evidence>
<dbReference type="Pfam" id="PF01215">
    <property type="entry name" value="COX5B"/>
    <property type="match status" value="1"/>
</dbReference>
<dbReference type="InterPro" id="IPR002124">
    <property type="entry name" value="Cyt_c_oxidase_su5b"/>
</dbReference>
<dbReference type="PROSITE" id="PS51359">
    <property type="entry name" value="COX5B_2"/>
    <property type="match status" value="1"/>
</dbReference>
<keyword evidence="6 12" id="KW-0862">Zinc</keyword>
<keyword evidence="8" id="KW-0496">Mitochondrion</keyword>
<sequence length="220" mass="24202">MLLRRSALALSRRAATSSIVSRPFTTSIGRYATKETGGDPKPGQPDQKMIPFEEIKSEEDLLAPGAEPGTVPTDLDQSTGLERLEILGKMQGIDVFDMRPLDASRKGTLENPIVVNSAGEEQFAGCTGYPADSHVVLWLRMSRTRPVERCPECGGIYRMEYIGPSDDGHGHDDHGHHGYQEPPTWADFVRPEYRGTPQPFYQGKGKDKVMGKVAEVTSQS</sequence>
<dbReference type="PANTHER" id="PTHR10122">
    <property type="entry name" value="CYTOCHROME C OXIDASE SUBUNIT 5B, MITOCHONDRIAL"/>
    <property type="match status" value="1"/>
</dbReference>
<name>A0AA39UYL9_9LECA</name>
<dbReference type="EMBL" id="JAFEKC020000019">
    <property type="protein sequence ID" value="KAK0508948.1"/>
    <property type="molecule type" value="Genomic_DNA"/>
</dbReference>
<evidence type="ECO:0000256" key="13">
    <source>
        <dbReference type="SAM" id="MobiDB-lite"/>
    </source>
</evidence>
<feature type="binding site" evidence="12">
    <location>
        <position position="126"/>
    </location>
    <ligand>
        <name>Zn(2+)</name>
        <dbReference type="ChEBI" id="CHEBI:29105"/>
    </ligand>
</feature>
<comment type="subcellular location">
    <subcellularLocation>
        <location evidence="1">Mitochondrion inner membrane</location>
        <topology evidence="1">Peripheral membrane protein</topology>
        <orientation evidence="1">Matrix side</orientation>
    </subcellularLocation>
</comment>
<feature type="compositionally biased region" description="Basic and acidic residues" evidence="13">
    <location>
        <begin position="167"/>
        <end position="179"/>
    </location>
</feature>
<dbReference type="GO" id="GO:0046872">
    <property type="term" value="F:metal ion binding"/>
    <property type="evidence" value="ECO:0007669"/>
    <property type="project" value="UniProtKB-KW"/>
</dbReference>
<evidence type="ECO:0000256" key="3">
    <source>
        <dbReference type="ARBA" id="ARBA00010292"/>
    </source>
</evidence>
<dbReference type="PANTHER" id="PTHR10122:SF0">
    <property type="entry name" value="CYTOCHROME C OXIDASE SUBUNIT 5B, ISOFORM A-RELATED"/>
    <property type="match status" value="1"/>
</dbReference>
<feature type="binding site" evidence="12">
    <location>
        <position position="153"/>
    </location>
    <ligand>
        <name>Zn(2+)</name>
        <dbReference type="ChEBI" id="CHEBI:29105"/>
    </ligand>
</feature>
<evidence type="ECO:0000256" key="4">
    <source>
        <dbReference type="ARBA" id="ARBA00022723"/>
    </source>
</evidence>
<protein>
    <recommendedName>
        <fullName evidence="11">Cytochrome c oxidase subunit 4, mitochondrial</fullName>
    </recommendedName>
    <alternativeName>
        <fullName evidence="10">Cytochrome c oxidase polypeptide IV</fullName>
    </alternativeName>
</protein>
<dbReference type="Gene3D" id="2.60.11.10">
    <property type="entry name" value="Cytochrome c oxidase, subunit Vb"/>
    <property type="match status" value="1"/>
</dbReference>
<keyword evidence="15" id="KW-1185">Reference proteome</keyword>